<keyword evidence="1" id="KW-0812">Transmembrane</keyword>
<feature type="transmembrane region" description="Helical" evidence="1">
    <location>
        <begin position="291"/>
        <end position="309"/>
    </location>
</feature>
<dbReference type="Proteomes" id="UP000176087">
    <property type="component" value="Unassembled WGS sequence"/>
</dbReference>
<feature type="transmembrane region" description="Helical" evidence="1">
    <location>
        <begin position="215"/>
        <end position="232"/>
    </location>
</feature>
<evidence type="ECO:0000313" key="3">
    <source>
        <dbReference type="Proteomes" id="UP000176087"/>
    </source>
</evidence>
<dbReference type="AlphaFoldDB" id="A0A1E7JHX4"/>
<feature type="transmembrane region" description="Helical" evidence="1">
    <location>
        <begin position="145"/>
        <end position="167"/>
    </location>
</feature>
<keyword evidence="3" id="KW-1185">Reference proteome</keyword>
<feature type="transmembrane region" description="Helical" evidence="1">
    <location>
        <begin position="34"/>
        <end position="53"/>
    </location>
</feature>
<proteinExistence type="predicted"/>
<keyword evidence="1" id="KW-0472">Membrane</keyword>
<evidence type="ECO:0000256" key="1">
    <source>
        <dbReference type="SAM" id="Phobius"/>
    </source>
</evidence>
<gene>
    <name evidence="2" type="ORF">AN215_27530</name>
</gene>
<dbReference type="EMBL" id="LJGT01000041">
    <property type="protein sequence ID" value="OEU86076.1"/>
    <property type="molecule type" value="Genomic_DNA"/>
</dbReference>
<keyword evidence="1" id="KW-1133">Transmembrane helix</keyword>
<accession>A0A1E7JHX4</accession>
<dbReference type="STRING" id="933944.AN215_27530"/>
<dbReference type="RefSeq" id="WP_070010513.1">
    <property type="nucleotide sequence ID" value="NZ_LJGS01000039.1"/>
</dbReference>
<feature type="transmembrane region" description="Helical" evidence="1">
    <location>
        <begin position="187"/>
        <end position="210"/>
    </location>
</feature>
<dbReference type="OrthoDB" id="3579673at2"/>
<comment type="caution">
    <text evidence="2">The sequence shown here is derived from an EMBL/GenBank/DDBJ whole genome shotgun (WGS) entry which is preliminary data.</text>
</comment>
<reference evidence="2 3" key="1">
    <citation type="journal article" date="2016" name="Front. Microbiol.">
        <title>Comparative Genomics Analysis of Streptomyces Species Reveals Their Adaptation to the Marine Environment and Their Diversity at the Genomic Level.</title>
        <authorList>
            <person name="Tian X."/>
            <person name="Zhang Z."/>
            <person name="Yang T."/>
            <person name="Chen M."/>
            <person name="Li J."/>
            <person name="Chen F."/>
            <person name="Yang J."/>
            <person name="Li W."/>
            <person name="Zhang B."/>
            <person name="Zhang Z."/>
            <person name="Wu J."/>
            <person name="Zhang C."/>
            <person name="Long L."/>
            <person name="Xiao J."/>
        </authorList>
    </citation>
    <scope>NUCLEOTIDE SEQUENCE [LARGE SCALE GENOMIC DNA]</scope>
    <source>
        <strain evidence="2 3">SCSIO 10390</strain>
    </source>
</reference>
<sequence>MSSTPTKARTPAPAPAGAERRGTRFGTVLQVHRTALWIWIAFVVISAAFLLWLRYGPDASAAAQFQAECETLTRTGRCSAFSDDAAAVRWYEYIGTDLVSLLRNLPPVVAGWAAAVLIGRELENGTAELAWTQSISPARWLAEKLVVPAVFITAGTGLLVLGLRGFIDWTAAHRLLAAGYQTNDAFFALGPSLVAHALLGLAAGVLAALLTRRMLPALAAGALTTWAVAWLVNPWRTEIWPAVARTAKGEGPFGFTAWACKYDQADHKYSVDACMGARPASNFWPAQLTETGFVLLLAVLVVAGAFWCLRRRTG</sequence>
<organism evidence="2 3">
    <name type="scientific">Streptomyces abyssalis</name>
    <dbReference type="NCBI Taxonomy" id="933944"/>
    <lineage>
        <taxon>Bacteria</taxon>
        <taxon>Bacillati</taxon>
        <taxon>Actinomycetota</taxon>
        <taxon>Actinomycetes</taxon>
        <taxon>Kitasatosporales</taxon>
        <taxon>Streptomycetaceae</taxon>
        <taxon>Streptomyces</taxon>
    </lineage>
</organism>
<evidence type="ECO:0008006" key="4">
    <source>
        <dbReference type="Google" id="ProtNLM"/>
    </source>
</evidence>
<dbReference type="PATRIC" id="fig|933944.5.peg.3776"/>
<name>A0A1E7JHX4_9ACTN</name>
<protein>
    <recommendedName>
        <fullName evidence="4">ABC transporter permease</fullName>
    </recommendedName>
</protein>
<evidence type="ECO:0000313" key="2">
    <source>
        <dbReference type="EMBL" id="OEU86076.1"/>
    </source>
</evidence>